<evidence type="ECO:0000313" key="2">
    <source>
        <dbReference type="EMBL" id="VTJ64057.1"/>
    </source>
</evidence>
<evidence type="ECO:0000313" key="3">
    <source>
        <dbReference type="Proteomes" id="UP000335636"/>
    </source>
</evidence>
<dbReference type="GO" id="GO:0016787">
    <property type="term" value="F:hydrolase activity"/>
    <property type="evidence" value="ECO:0007669"/>
    <property type="project" value="InterPro"/>
</dbReference>
<evidence type="ECO:0000259" key="1">
    <source>
        <dbReference type="Pfam" id="PF12062"/>
    </source>
</evidence>
<dbReference type="Pfam" id="PF12062">
    <property type="entry name" value="HSNSD-CE"/>
    <property type="match status" value="1"/>
</dbReference>
<dbReference type="Proteomes" id="UP000335636">
    <property type="component" value="Unassembled WGS sequence"/>
</dbReference>
<dbReference type="GO" id="GO:0015016">
    <property type="term" value="F:heparan sulfate N-sulfotransferase activity"/>
    <property type="evidence" value="ECO:0007669"/>
    <property type="project" value="InterPro"/>
</dbReference>
<reference evidence="2" key="1">
    <citation type="submission" date="2019-04" db="EMBL/GenBank/DDBJ databases">
        <authorList>
            <person name="Alioto T."/>
            <person name="Alioto T."/>
        </authorList>
    </citation>
    <scope>NUCLEOTIDE SEQUENCE [LARGE SCALE GENOMIC DNA]</scope>
</reference>
<gene>
    <name evidence="2" type="ORF">MONAX_5E024874</name>
</gene>
<sequence length="62" mass="7156">EHGIPINMGYAVAPHHSGVYPVHIQLYTAWKKVWGIQVTSTEEYPHLKPARYRKGFIHNSIM</sequence>
<feature type="non-terminal residue" evidence="2">
    <location>
        <position position="1"/>
    </location>
</feature>
<proteinExistence type="predicted"/>
<protein>
    <recommendedName>
        <fullName evidence="1">Heparan sulphate-N-deacetylase deacetylase domain-containing protein</fullName>
    </recommendedName>
</protein>
<name>A0A5E4B2V2_MARMO</name>
<organism evidence="2 3">
    <name type="scientific">Marmota monax</name>
    <name type="common">Woodchuck</name>
    <dbReference type="NCBI Taxonomy" id="9995"/>
    <lineage>
        <taxon>Eukaryota</taxon>
        <taxon>Metazoa</taxon>
        <taxon>Chordata</taxon>
        <taxon>Craniata</taxon>
        <taxon>Vertebrata</taxon>
        <taxon>Euteleostomi</taxon>
        <taxon>Mammalia</taxon>
        <taxon>Eutheria</taxon>
        <taxon>Euarchontoglires</taxon>
        <taxon>Glires</taxon>
        <taxon>Rodentia</taxon>
        <taxon>Sciuromorpha</taxon>
        <taxon>Sciuridae</taxon>
        <taxon>Xerinae</taxon>
        <taxon>Marmotini</taxon>
        <taxon>Marmota</taxon>
    </lineage>
</organism>
<dbReference type="AlphaFoldDB" id="A0A5E4B2V2"/>
<accession>A0A5E4B2V2</accession>
<keyword evidence="3" id="KW-1185">Reference proteome</keyword>
<dbReference type="EMBL" id="CABDUW010000250">
    <property type="protein sequence ID" value="VTJ64057.1"/>
    <property type="molecule type" value="Genomic_DNA"/>
</dbReference>
<dbReference type="InterPro" id="IPR021930">
    <property type="entry name" value="Heparan_SO4_deacetylase_dom"/>
</dbReference>
<comment type="caution">
    <text evidence="2">The sequence shown here is derived from an EMBL/GenBank/DDBJ whole genome shotgun (WGS) entry which is preliminary data.</text>
</comment>
<feature type="domain" description="Heparan sulphate-N-deacetylase deacetylase" evidence="1">
    <location>
        <begin position="1"/>
        <end position="62"/>
    </location>
</feature>
<feature type="non-terminal residue" evidence="2">
    <location>
        <position position="62"/>
    </location>
</feature>